<keyword evidence="8" id="KW-0472">Membrane</keyword>
<dbReference type="PANTHER" id="PTHR31620">
    <property type="entry name" value="PROTEIN RETICULATA-RELATED 2, CHLOROPLASTIC-RELATED"/>
    <property type="match status" value="1"/>
</dbReference>
<name>A0AAV3R1W0_LITER</name>
<evidence type="ECO:0000256" key="6">
    <source>
        <dbReference type="ARBA" id="ARBA00022946"/>
    </source>
</evidence>
<evidence type="ECO:0000256" key="8">
    <source>
        <dbReference type="ARBA" id="ARBA00023136"/>
    </source>
</evidence>
<reference evidence="9 10" key="1">
    <citation type="submission" date="2024-01" db="EMBL/GenBank/DDBJ databases">
        <title>The complete chloroplast genome sequence of Lithospermum erythrorhizon: insights into the phylogenetic relationship among Boraginaceae species and the maternal lineages of purple gromwells.</title>
        <authorList>
            <person name="Okada T."/>
            <person name="Watanabe K."/>
        </authorList>
    </citation>
    <scope>NUCLEOTIDE SEQUENCE [LARGE SCALE GENOMIC DNA]</scope>
</reference>
<accession>A0AAV3R1W0</accession>
<organism evidence="9 10">
    <name type="scientific">Lithospermum erythrorhizon</name>
    <name type="common">Purple gromwell</name>
    <name type="synonym">Lithospermum officinale var. erythrorhizon</name>
    <dbReference type="NCBI Taxonomy" id="34254"/>
    <lineage>
        <taxon>Eukaryota</taxon>
        <taxon>Viridiplantae</taxon>
        <taxon>Streptophyta</taxon>
        <taxon>Embryophyta</taxon>
        <taxon>Tracheophyta</taxon>
        <taxon>Spermatophyta</taxon>
        <taxon>Magnoliopsida</taxon>
        <taxon>eudicotyledons</taxon>
        <taxon>Gunneridae</taxon>
        <taxon>Pentapetalae</taxon>
        <taxon>asterids</taxon>
        <taxon>lamiids</taxon>
        <taxon>Boraginales</taxon>
        <taxon>Boraginaceae</taxon>
        <taxon>Boraginoideae</taxon>
        <taxon>Lithospermeae</taxon>
        <taxon>Lithospermum</taxon>
    </lineage>
</organism>
<evidence type="ECO:0000256" key="1">
    <source>
        <dbReference type="ARBA" id="ARBA00004508"/>
    </source>
</evidence>
<dbReference type="InterPro" id="IPR021825">
    <property type="entry name" value="RETICULATA-related"/>
</dbReference>
<protein>
    <submittedName>
        <fullName evidence="9">Uncharacterized protein</fullName>
    </submittedName>
</protein>
<evidence type="ECO:0000256" key="5">
    <source>
        <dbReference type="ARBA" id="ARBA00022692"/>
    </source>
</evidence>
<evidence type="ECO:0000313" key="9">
    <source>
        <dbReference type="EMBL" id="GAA0168372.1"/>
    </source>
</evidence>
<proteinExistence type="inferred from homology"/>
<dbReference type="GO" id="GO:0031969">
    <property type="term" value="C:chloroplast membrane"/>
    <property type="evidence" value="ECO:0007669"/>
    <property type="project" value="UniProtKB-SubCell"/>
</dbReference>
<keyword evidence="7" id="KW-1133">Transmembrane helix</keyword>
<evidence type="ECO:0000256" key="3">
    <source>
        <dbReference type="ARBA" id="ARBA00022528"/>
    </source>
</evidence>
<comment type="caution">
    <text evidence="9">The sequence shown here is derived from an EMBL/GenBank/DDBJ whole genome shotgun (WGS) entry which is preliminary data.</text>
</comment>
<gene>
    <name evidence="9" type="ORF">LIER_40552</name>
</gene>
<dbReference type="PANTHER" id="PTHR31620:SF15">
    <property type="entry name" value="PROTEIN RETICULATA-RELATED 2, CHLOROPLASTIC-RELATED"/>
    <property type="match status" value="1"/>
</dbReference>
<evidence type="ECO:0000256" key="2">
    <source>
        <dbReference type="ARBA" id="ARBA00010793"/>
    </source>
</evidence>
<comment type="similarity">
    <text evidence="2">Belongs to the RETICULATA family.</text>
</comment>
<keyword evidence="4" id="KW-0934">Plastid</keyword>
<dbReference type="AlphaFoldDB" id="A0AAV3R1W0"/>
<dbReference type="EMBL" id="BAABME010023593">
    <property type="protein sequence ID" value="GAA0168372.1"/>
    <property type="molecule type" value="Genomic_DNA"/>
</dbReference>
<evidence type="ECO:0000256" key="7">
    <source>
        <dbReference type="ARBA" id="ARBA00022989"/>
    </source>
</evidence>
<sequence>MRKKMDPNFETPNKPPPKLLNAMTWAIHMGVSSNLRYQTLNGIEFVLPNGISPVVFKTSVVVLRCLNNILGGMSFVMLARLTGSQSVSDQEGKILVAEDGTIIDKHKLLNEVVADDNLLHNDSSSK</sequence>
<comment type="subcellular location">
    <subcellularLocation>
        <location evidence="1">Plastid</location>
        <location evidence="1">Chloroplast membrane</location>
        <topology evidence="1">Multi-pass membrane protein</topology>
    </subcellularLocation>
</comment>
<keyword evidence="10" id="KW-1185">Reference proteome</keyword>
<evidence type="ECO:0000313" key="10">
    <source>
        <dbReference type="Proteomes" id="UP001454036"/>
    </source>
</evidence>
<keyword evidence="5" id="KW-0812">Transmembrane</keyword>
<dbReference type="Pfam" id="PF11891">
    <property type="entry name" value="RETICULATA-like"/>
    <property type="match status" value="1"/>
</dbReference>
<keyword evidence="3" id="KW-0150">Chloroplast</keyword>
<keyword evidence="6" id="KW-0809">Transit peptide</keyword>
<evidence type="ECO:0000256" key="4">
    <source>
        <dbReference type="ARBA" id="ARBA00022640"/>
    </source>
</evidence>
<dbReference type="Proteomes" id="UP001454036">
    <property type="component" value="Unassembled WGS sequence"/>
</dbReference>